<protein>
    <submittedName>
        <fullName evidence="1">Uncharacterized protein</fullName>
    </submittedName>
</protein>
<evidence type="ECO:0000313" key="2">
    <source>
        <dbReference type="Proteomes" id="UP000198605"/>
    </source>
</evidence>
<sequence length="73" mass="7557">MSGMSPGVPVVGILSGCGAATVEQARTAVVWATGGEWWDGADVDFLAALVDEVRGTARRALADGLDAYCWICL</sequence>
<name>A0A1C6V2R4_9ACTN</name>
<dbReference type="STRING" id="47854.GA0070603_3022"/>
<gene>
    <name evidence="1" type="ORF">GA0070603_3022</name>
</gene>
<accession>A0A1C6V2R4</accession>
<dbReference type="EMBL" id="FMIB01000002">
    <property type="protein sequence ID" value="SCL60437.1"/>
    <property type="molecule type" value="Genomic_DNA"/>
</dbReference>
<keyword evidence="2" id="KW-1185">Reference proteome</keyword>
<organism evidence="1 2">
    <name type="scientific">Micromonospora chersina</name>
    <dbReference type="NCBI Taxonomy" id="47854"/>
    <lineage>
        <taxon>Bacteria</taxon>
        <taxon>Bacillati</taxon>
        <taxon>Actinomycetota</taxon>
        <taxon>Actinomycetes</taxon>
        <taxon>Micromonosporales</taxon>
        <taxon>Micromonosporaceae</taxon>
        <taxon>Micromonospora</taxon>
    </lineage>
</organism>
<proteinExistence type="predicted"/>
<dbReference type="AlphaFoldDB" id="A0A1C6V2R4"/>
<reference evidence="2" key="1">
    <citation type="submission" date="2016-06" db="EMBL/GenBank/DDBJ databases">
        <authorList>
            <person name="Varghese N."/>
            <person name="Submissions Spin"/>
        </authorList>
    </citation>
    <scope>NUCLEOTIDE SEQUENCE [LARGE SCALE GENOMIC DNA]</scope>
    <source>
        <strain evidence="2">DSM 44151</strain>
    </source>
</reference>
<dbReference type="Proteomes" id="UP000198605">
    <property type="component" value="Unassembled WGS sequence"/>
</dbReference>
<evidence type="ECO:0000313" key="1">
    <source>
        <dbReference type="EMBL" id="SCL60437.1"/>
    </source>
</evidence>